<gene>
    <name evidence="1" type="ORF">METZ01_LOCUS52580</name>
</gene>
<proteinExistence type="predicted"/>
<organism evidence="1">
    <name type="scientific">marine metagenome</name>
    <dbReference type="NCBI Taxonomy" id="408172"/>
    <lineage>
        <taxon>unclassified sequences</taxon>
        <taxon>metagenomes</taxon>
        <taxon>ecological metagenomes</taxon>
    </lineage>
</organism>
<accession>A0A381S6P8</accession>
<dbReference type="EMBL" id="UINC01002731">
    <property type="protein sequence ID" value="SUZ99726.1"/>
    <property type="molecule type" value="Genomic_DNA"/>
</dbReference>
<protein>
    <submittedName>
        <fullName evidence="1">Uncharacterized protein</fullName>
    </submittedName>
</protein>
<sequence length="101" mass="11536">MATHKENCIFHVVAAFEERFTEEDFTTKSKKWGEVSWKEEVVSAIVNAPKSGKLVKGGKGFRDIFKVTVMDTKPVFVVWDTFLDCAVTVLTGEMWTKSKDW</sequence>
<reference evidence="1" key="1">
    <citation type="submission" date="2018-05" db="EMBL/GenBank/DDBJ databases">
        <authorList>
            <person name="Lanie J.A."/>
            <person name="Ng W.-L."/>
            <person name="Kazmierczak K.M."/>
            <person name="Andrzejewski T.M."/>
            <person name="Davidsen T.M."/>
            <person name="Wayne K.J."/>
            <person name="Tettelin H."/>
            <person name="Glass J.I."/>
            <person name="Rusch D."/>
            <person name="Podicherti R."/>
            <person name="Tsui H.-C.T."/>
            <person name="Winkler M.E."/>
        </authorList>
    </citation>
    <scope>NUCLEOTIDE SEQUENCE</scope>
</reference>
<name>A0A381S6P8_9ZZZZ</name>
<evidence type="ECO:0000313" key="1">
    <source>
        <dbReference type="EMBL" id="SUZ99726.1"/>
    </source>
</evidence>
<dbReference type="AlphaFoldDB" id="A0A381S6P8"/>